<keyword evidence="3" id="KW-1185">Reference proteome</keyword>
<evidence type="ECO:0000313" key="3">
    <source>
        <dbReference type="Proteomes" id="UP000675900"/>
    </source>
</evidence>
<feature type="transmembrane region" description="Helical" evidence="1">
    <location>
        <begin position="27"/>
        <end position="47"/>
    </location>
</feature>
<name>A0A8C9JUD4_PANTA</name>
<reference evidence="2" key="2">
    <citation type="submission" date="2025-09" db="UniProtKB">
        <authorList>
            <consortium name="Ensembl"/>
        </authorList>
    </citation>
    <scope>IDENTIFICATION</scope>
</reference>
<dbReference type="Ensembl" id="ENSPTIT00000016499.1">
    <property type="protein sequence ID" value="ENSPTIP00000012476.1"/>
    <property type="gene ID" value="ENSPTIG00000012531.1"/>
</dbReference>
<keyword evidence="1" id="KW-0472">Membrane</keyword>
<reference evidence="2" key="1">
    <citation type="submission" date="2025-08" db="UniProtKB">
        <authorList>
            <consortium name="Ensembl"/>
        </authorList>
    </citation>
    <scope>IDENTIFICATION</scope>
</reference>
<dbReference type="AlphaFoldDB" id="A0A8C9JUD4"/>
<proteinExistence type="predicted"/>
<protein>
    <submittedName>
        <fullName evidence="2">Uncharacterized protein</fullName>
    </submittedName>
</protein>
<dbReference type="GeneTree" id="ENSGT00910000147688"/>
<organism evidence="2 3">
    <name type="scientific">Panthera tigris altaica</name>
    <name type="common">Siberian tiger</name>
    <dbReference type="NCBI Taxonomy" id="74533"/>
    <lineage>
        <taxon>Eukaryota</taxon>
        <taxon>Metazoa</taxon>
        <taxon>Chordata</taxon>
        <taxon>Craniata</taxon>
        <taxon>Vertebrata</taxon>
        <taxon>Euteleostomi</taxon>
        <taxon>Mammalia</taxon>
        <taxon>Eutheria</taxon>
        <taxon>Laurasiatheria</taxon>
        <taxon>Carnivora</taxon>
        <taxon>Feliformia</taxon>
        <taxon>Felidae</taxon>
        <taxon>Pantherinae</taxon>
        <taxon>Panthera</taxon>
    </lineage>
</organism>
<keyword evidence="1" id="KW-1133">Transmembrane helix</keyword>
<evidence type="ECO:0000256" key="1">
    <source>
        <dbReference type="SAM" id="Phobius"/>
    </source>
</evidence>
<evidence type="ECO:0000313" key="2">
    <source>
        <dbReference type="Ensembl" id="ENSPTIP00000012476.1"/>
    </source>
</evidence>
<dbReference type="Proteomes" id="UP000675900">
    <property type="component" value="Unassembled WGS sequence"/>
</dbReference>
<sequence>MNENDEPVEIPSEDNETLLLSMLVEEILPGLVLAGGIWYMLSTIPKITREKWMRQMLYQQGK</sequence>
<accession>A0A8C9JUD4</accession>
<keyword evidence="1" id="KW-0812">Transmembrane</keyword>